<comment type="caution">
    <text evidence="4">The sequence shown here is derived from an EMBL/GenBank/DDBJ whole genome shotgun (WGS) entry which is preliminary data.</text>
</comment>
<feature type="domain" description="DNA methylase adenine-specific" evidence="3">
    <location>
        <begin position="355"/>
        <end position="626"/>
    </location>
</feature>
<dbReference type="InterPro" id="IPR002052">
    <property type="entry name" value="DNA_methylase_N6_adenine_CS"/>
</dbReference>
<evidence type="ECO:0000313" key="4">
    <source>
        <dbReference type="EMBL" id="MBX7490744.1"/>
    </source>
</evidence>
<evidence type="ECO:0000259" key="3">
    <source>
        <dbReference type="Pfam" id="PF02384"/>
    </source>
</evidence>
<accession>A0ABS7JN05</accession>
<comment type="similarity">
    <text evidence="1">Belongs to the N(4)/N(6)-methyltransferase family.</text>
</comment>
<name>A0ABS7JN05_9HELI</name>
<dbReference type="PROSITE" id="PS00092">
    <property type="entry name" value="N6_MTASE"/>
    <property type="match status" value="1"/>
</dbReference>
<proteinExistence type="inferred from homology"/>
<evidence type="ECO:0000256" key="1">
    <source>
        <dbReference type="ARBA" id="ARBA00006594"/>
    </source>
</evidence>
<keyword evidence="4" id="KW-0489">Methyltransferase</keyword>
<dbReference type="PANTHER" id="PTHR42998:SF1">
    <property type="entry name" value="TYPE I RESTRICTION ENZYME HINDI METHYLASE SUBUNIT"/>
    <property type="match status" value="1"/>
</dbReference>
<reference evidence="4 5" key="1">
    <citation type="submission" date="2021-08" db="EMBL/GenBank/DDBJ databases">
        <title>Helicobacter spp. isolated from feces of Anatolian Ground Squirrel (Spermophilus xanthoprymnus) in Turkey.</title>
        <authorList>
            <person name="Aydin F."/>
            <person name="Abay S."/>
            <person name="Kayman T."/>
            <person name="Karakaya E."/>
            <person name="Saticioglu I.B."/>
        </authorList>
    </citation>
    <scope>NUCLEOTIDE SEQUENCE [LARGE SCALE GENOMIC DNA]</scope>
    <source>
        <strain evidence="4 5">Faydin-H70</strain>
    </source>
</reference>
<gene>
    <name evidence="4" type="ORF">K4G57_04605</name>
</gene>
<evidence type="ECO:0000313" key="5">
    <source>
        <dbReference type="Proteomes" id="UP000700059"/>
    </source>
</evidence>
<organism evidence="4 5">
    <name type="scientific">Helicobacter turcicus</name>
    <dbReference type="NCBI Taxonomy" id="2867412"/>
    <lineage>
        <taxon>Bacteria</taxon>
        <taxon>Pseudomonadati</taxon>
        <taxon>Campylobacterota</taxon>
        <taxon>Epsilonproteobacteria</taxon>
        <taxon>Campylobacterales</taxon>
        <taxon>Helicobacteraceae</taxon>
        <taxon>Helicobacter</taxon>
    </lineage>
</organism>
<dbReference type="PRINTS" id="PR00507">
    <property type="entry name" value="N12N6MTFRASE"/>
</dbReference>
<protein>
    <submittedName>
        <fullName evidence="4">SAM-dependent methyltransferase</fullName>
    </submittedName>
</protein>
<dbReference type="PANTHER" id="PTHR42998">
    <property type="entry name" value="TYPE I RESTRICTION ENZYME HINDVIIP M PROTEIN-RELATED"/>
    <property type="match status" value="1"/>
</dbReference>
<dbReference type="SUPFAM" id="SSF53335">
    <property type="entry name" value="S-adenosyl-L-methionine-dependent methyltransferases"/>
    <property type="match status" value="1"/>
</dbReference>
<dbReference type="GO" id="GO:0008168">
    <property type="term" value="F:methyltransferase activity"/>
    <property type="evidence" value="ECO:0007669"/>
    <property type="project" value="UniProtKB-KW"/>
</dbReference>
<dbReference type="Proteomes" id="UP000700059">
    <property type="component" value="Unassembled WGS sequence"/>
</dbReference>
<sequence>MSFVESKNKFDRENTHKDSFSAFLPEHLTNNKQVKWLKNNGDKNEQYYKWQFLYGIVDCGMFAKDYIGTEIHLPKGNKSSAPLKIDAVIFDDKAWFSKYEDYHKNNNLESLQWLKEHILAVIEFKKEHAKNIAEVYDKQLKAYMKECENPFCLGILYDTERLYLFKKQGNKFLRYSQEFNQKGEYSKISDLTLHMPDPYFNLPDFEHLRNFQNPKPILRDKRTLEELDTISGLHSTTLNQAMYNILYTLDKVGLVNQKGYLILIQILALKIYDEKHNSPLLFYILGLEENYQKISDNTIQAFIKRIENLIENASGNYRKILKSKELDFKNENHLKVLICVVKEFQDYSFVKSYKSDLYQLIFHRFAQPFAKDSNAQFLTPLPLIDFLVNVVNPRNGESVIDPTVGIADFLSVSYVNSNSKLNDNNIFGIDIDEQMISLATLNMLLNGDGNATLERSGDLGSIANKFNTDNKLLTLDSNTNKNGTWDNRADDLELKKFDVVLTNPPFGEKRAFTPANEQEKKIIQCYETWGFYKDKIDLGVVFLENAYRILKDNGRFGIVLSNSIVSIDTHKQTRQWLMEKCRIVAIFDLPANTFAETGVNVSMIVAYKPKSDELEKLKRDGYNIFIKNIENIGYEVKTIDRIKNFVKVYKIDPITFEIELDTQGRAKLNEDFTQTLSEFKSWCALQEESLQNIFIKEK</sequence>
<dbReference type="InterPro" id="IPR003356">
    <property type="entry name" value="DNA_methylase_A-5"/>
</dbReference>
<dbReference type="InterPro" id="IPR029063">
    <property type="entry name" value="SAM-dependent_MTases_sf"/>
</dbReference>
<dbReference type="EMBL" id="JAIGYQ010000005">
    <property type="protein sequence ID" value="MBX7490744.1"/>
    <property type="molecule type" value="Genomic_DNA"/>
</dbReference>
<keyword evidence="2" id="KW-0680">Restriction system</keyword>
<evidence type="ECO:0000256" key="2">
    <source>
        <dbReference type="ARBA" id="ARBA00022747"/>
    </source>
</evidence>
<keyword evidence="5" id="KW-1185">Reference proteome</keyword>
<dbReference type="Pfam" id="PF02384">
    <property type="entry name" value="N6_Mtase"/>
    <property type="match status" value="1"/>
</dbReference>
<dbReference type="InterPro" id="IPR052916">
    <property type="entry name" value="Type-I_RE_MTase_Subunit"/>
</dbReference>
<dbReference type="Gene3D" id="3.40.50.150">
    <property type="entry name" value="Vaccinia Virus protein VP39"/>
    <property type="match status" value="1"/>
</dbReference>
<keyword evidence="4" id="KW-0808">Transferase</keyword>
<dbReference type="GO" id="GO:0032259">
    <property type="term" value="P:methylation"/>
    <property type="evidence" value="ECO:0007669"/>
    <property type="project" value="UniProtKB-KW"/>
</dbReference>
<dbReference type="RefSeq" id="WP_221532049.1">
    <property type="nucleotide sequence ID" value="NZ_JAIGYP010000005.1"/>
</dbReference>